<dbReference type="RefSeq" id="XP_025423369.1">
    <property type="nucleotide sequence ID" value="XM_025567584.1"/>
</dbReference>
<keyword evidence="3" id="KW-1185">Reference proteome</keyword>
<sequence>MKQSYTVILMATLSLITTEAAHMIYAQNCGKEEYNRCISLADPLVKDPHFIYPGNLKDIDNICRTWTLFVDCTKRYTEHCFEESKRKVFNKAVENSIELVHKMCTSPQYQTEYLKHASCLRTTLFDDSRCGKHYRSLASFISNETSGPSICCTHHRFRECVLDQTRRTCNQDDDSFTQELLDKAFGFFRSQCIDYVPNQDECPGYEYYNAMTTNRWQDDKEKAAPSPTPWSSTKRQDNWRPEQNTGWPSAAGSSTVGGERTSRGHTLQGASFSTPTWQVSASGSSVQSTKKPDNTNYMSNVIDEPNQQGLAQTGAGPGPNIPNTIAVAIPVLLALTKIIF</sequence>
<feature type="signal peptide" evidence="2">
    <location>
        <begin position="1"/>
        <end position="20"/>
    </location>
</feature>
<evidence type="ECO:0000313" key="6">
    <source>
        <dbReference type="RefSeq" id="XP_025423369.1"/>
    </source>
</evidence>
<dbReference type="PANTHER" id="PTHR33964:SF9">
    <property type="match status" value="1"/>
</dbReference>
<feature type="compositionally biased region" description="Polar residues" evidence="1">
    <location>
        <begin position="264"/>
        <end position="293"/>
    </location>
</feature>
<keyword evidence="2" id="KW-0732">Signal</keyword>
<dbReference type="AlphaFoldDB" id="A0A8B8GLT2"/>
<organism evidence="3 4">
    <name type="scientific">Sipha flava</name>
    <name type="common">yellow sugarcane aphid</name>
    <dbReference type="NCBI Taxonomy" id="143950"/>
    <lineage>
        <taxon>Eukaryota</taxon>
        <taxon>Metazoa</taxon>
        <taxon>Ecdysozoa</taxon>
        <taxon>Arthropoda</taxon>
        <taxon>Hexapoda</taxon>
        <taxon>Insecta</taxon>
        <taxon>Pterygota</taxon>
        <taxon>Neoptera</taxon>
        <taxon>Paraneoptera</taxon>
        <taxon>Hemiptera</taxon>
        <taxon>Sternorrhyncha</taxon>
        <taxon>Aphidomorpha</taxon>
        <taxon>Aphidoidea</taxon>
        <taxon>Aphididae</taxon>
        <taxon>Sipha</taxon>
    </lineage>
</organism>
<gene>
    <name evidence="4 5 6" type="primary">LOC112692796</name>
</gene>
<dbReference type="PANTHER" id="PTHR33964">
    <property type="entry name" value="RE45066P-RELATED"/>
    <property type="match status" value="1"/>
</dbReference>
<evidence type="ECO:0000313" key="5">
    <source>
        <dbReference type="RefSeq" id="XP_025423368.1"/>
    </source>
</evidence>
<feature type="compositionally biased region" description="Polar residues" evidence="1">
    <location>
        <begin position="241"/>
        <end position="256"/>
    </location>
</feature>
<evidence type="ECO:0000313" key="3">
    <source>
        <dbReference type="Proteomes" id="UP000694846"/>
    </source>
</evidence>
<dbReference type="RefSeq" id="XP_025423368.1">
    <property type="nucleotide sequence ID" value="XM_025567583.1"/>
</dbReference>
<protein>
    <submittedName>
        <fullName evidence="4 5">Uncharacterized protein LOC112692796</fullName>
    </submittedName>
</protein>
<name>A0A8B8GLT2_9HEMI</name>
<dbReference type="OrthoDB" id="10051804at2759"/>
<evidence type="ECO:0000256" key="2">
    <source>
        <dbReference type="SAM" id="SignalP"/>
    </source>
</evidence>
<reference evidence="4 5" key="1">
    <citation type="submission" date="2025-04" db="UniProtKB">
        <authorList>
            <consortium name="RefSeq"/>
        </authorList>
    </citation>
    <scope>IDENTIFICATION</scope>
    <source>
        <tissue evidence="4 5">Whole body</tissue>
    </source>
</reference>
<dbReference type="Proteomes" id="UP000694846">
    <property type="component" value="Unplaced"/>
</dbReference>
<proteinExistence type="predicted"/>
<feature type="region of interest" description="Disordered" evidence="1">
    <location>
        <begin position="218"/>
        <end position="293"/>
    </location>
</feature>
<dbReference type="GeneID" id="112692796"/>
<accession>A0A8B8GLT2</accession>
<feature type="chain" id="PRO_5044666631" evidence="2">
    <location>
        <begin position="21"/>
        <end position="340"/>
    </location>
</feature>
<dbReference type="RefSeq" id="XP_025423367.1">
    <property type="nucleotide sequence ID" value="XM_025567582.1"/>
</dbReference>
<evidence type="ECO:0000313" key="4">
    <source>
        <dbReference type="RefSeq" id="XP_025423367.1"/>
    </source>
</evidence>
<evidence type="ECO:0000256" key="1">
    <source>
        <dbReference type="SAM" id="MobiDB-lite"/>
    </source>
</evidence>